<accession>X1PTY1</accession>
<dbReference type="PROSITE" id="PS51257">
    <property type="entry name" value="PROKAR_LIPOPROTEIN"/>
    <property type="match status" value="1"/>
</dbReference>
<feature type="transmembrane region" description="Helical" evidence="1">
    <location>
        <begin position="7"/>
        <end position="29"/>
    </location>
</feature>
<organism evidence="2">
    <name type="scientific">marine sediment metagenome</name>
    <dbReference type="NCBI Taxonomy" id="412755"/>
    <lineage>
        <taxon>unclassified sequences</taxon>
        <taxon>metagenomes</taxon>
        <taxon>ecological metagenomes</taxon>
    </lineage>
</organism>
<reference evidence="2" key="1">
    <citation type="journal article" date="2014" name="Front. Microbiol.">
        <title>High frequency of phylogenetically diverse reductive dehalogenase-homologous genes in deep subseafloor sedimentary metagenomes.</title>
        <authorList>
            <person name="Kawai M."/>
            <person name="Futagami T."/>
            <person name="Toyoda A."/>
            <person name="Takaki Y."/>
            <person name="Nishi S."/>
            <person name="Hori S."/>
            <person name="Arai W."/>
            <person name="Tsubouchi T."/>
            <person name="Morono Y."/>
            <person name="Uchiyama I."/>
            <person name="Ito T."/>
            <person name="Fujiyama A."/>
            <person name="Inagaki F."/>
            <person name="Takami H."/>
        </authorList>
    </citation>
    <scope>NUCLEOTIDE SEQUENCE</scope>
    <source>
        <strain evidence="2">Expedition CK06-06</strain>
    </source>
</reference>
<keyword evidence="1" id="KW-0472">Membrane</keyword>
<evidence type="ECO:0000256" key="1">
    <source>
        <dbReference type="SAM" id="Phobius"/>
    </source>
</evidence>
<evidence type="ECO:0000313" key="2">
    <source>
        <dbReference type="EMBL" id="GAI42555.1"/>
    </source>
</evidence>
<keyword evidence="1" id="KW-0812">Transmembrane</keyword>
<feature type="non-terminal residue" evidence="2">
    <location>
        <position position="34"/>
    </location>
</feature>
<proteinExistence type="predicted"/>
<name>X1PTY1_9ZZZZ</name>
<dbReference type="AlphaFoldDB" id="X1PTY1"/>
<sequence>MKYLIPLAAIASITILACVAMLCGINHIVLSLAI</sequence>
<protein>
    <submittedName>
        <fullName evidence="2">Uncharacterized protein</fullName>
    </submittedName>
</protein>
<keyword evidence="1" id="KW-1133">Transmembrane helix</keyword>
<comment type="caution">
    <text evidence="2">The sequence shown here is derived from an EMBL/GenBank/DDBJ whole genome shotgun (WGS) entry which is preliminary data.</text>
</comment>
<dbReference type="EMBL" id="BARV01027905">
    <property type="protein sequence ID" value="GAI42555.1"/>
    <property type="molecule type" value="Genomic_DNA"/>
</dbReference>
<gene>
    <name evidence="2" type="ORF">S06H3_44802</name>
</gene>